<comment type="caution">
    <text evidence="1">The sequence shown here is derived from an EMBL/GenBank/DDBJ whole genome shotgun (WGS) entry which is preliminary data.</text>
</comment>
<gene>
    <name evidence="1" type="ORF">A3C11_01140</name>
</gene>
<organism evidence="1 2">
    <name type="scientific">Candidatus Sungbacteria bacterium RIFCSPHIGHO2_02_FULL_49_12</name>
    <dbReference type="NCBI Taxonomy" id="1802271"/>
    <lineage>
        <taxon>Bacteria</taxon>
        <taxon>Candidatus Sungiibacteriota</taxon>
    </lineage>
</organism>
<accession>A0A1G2KQ26</accession>
<evidence type="ECO:0008006" key="3">
    <source>
        <dbReference type="Google" id="ProtNLM"/>
    </source>
</evidence>
<proteinExistence type="predicted"/>
<evidence type="ECO:0000313" key="1">
    <source>
        <dbReference type="EMBL" id="OHA01515.1"/>
    </source>
</evidence>
<dbReference type="SUPFAM" id="SSF143011">
    <property type="entry name" value="RelE-like"/>
    <property type="match status" value="1"/>
</dbReference>
<sequence length="70" mass="8345">MIQLLYHGDFLKSAKQLPKKQAEKLISLIDLFRDNPFHPFLHTTRLTGNLTGYLAFRIPRDWRVIFQFLD</sequence>
<name>A0A1G2KQ26_9BACT</name>
<dbReference type="EMBL" id="MHQJ01000015">
    <property type="protein sequence ID" value="OHA01515.1"/>
    <property type="molecule type" value="Genomic_DNA"/>
</dbReference>
<evidence type="ECO:0000313" key="2">
    <source>
        <dbReference type="Proteomes" id="UP000177362"/>
    </source>
</evidence>
<dbReference type="AlphaFoldDB" id="A0A1G2KQ26"/>
<feature type="non-terminal residue" evidence="1">
    <location>
        <position position="70"/>
    </location>
</feature>
<protein>
    <recommendedName>
        <fullName evidence="3">Plasmid stabilization protein</fullName>
    </recommendedName>
</protein>
<reference evidence="1 2" key="1">
    <citation type="journal article" date="2016" name="Nat. Commun.">
        <title>Thousands of microbial genomes shed light on interconnected biogeochemical processes in an aquifer system.</title>
        <authorList>
            <person name="Anantharaman K."/>
            <person name="Brown C.T."/>
            <person name="Hug L.A."/>
            <person name="Sharon I."/>
            <person name="Castelle C.J."/>
            <person name="Probst A.J."/>
            <person name="Thomas B.C."/>
            <person name="Singh A."/>
            <person name="Wilkins M.J."/>
            <person name="Karaoz U."/>
            <person name="Brodie E.L."/>
            <person name="Williams K.H."/>
            <person name="Hubbard S.S."/>
            <person name="Banfield J.F."/>
        </authorList>
    </citation>
    <scope>NUCLEOTIDE SEQUENCE [LARGE SCALE GENOMIC DNA]</scope>
</reference>
<dbReference type="Proteomes" id="UP000177362">
    <property type="component" value="Unassembled WGS sequence"/>
</dbReference>
<dbReference type="InterPro" id="IPR035093">
    <property type="entry name" value="RelE/ParE_toxin_dom_sf"/>
</dbReference>
<dbReference type="Gene3D" id="3.30.2310.20">
    <property type="entry name" value="RelE-like"/>
    <property type="match status" value="1"/>
</dbReference>